<name>A0A8J4ET56_9CHLO</name>
<evidence type="ECO:0000256" key="3">
    <source>
        <dbReference type="ARBA" id="ARBA00022722"/>
    </source>
</evidence>
<keyword evidence="10" id="KW-1185">Reference proteome</keyword>
<evidence type="ECO:0000256" key="5">
    <source>
        <dbReference type="ARBA" id="ARBA00022801"/>
    </source>
</evidence>
<protein>
    <recommendedName>
        <fullName evidence="8">Reverse transcriptase RNase H-like domain-containing protein</fullName>
    </recommendedName>
</protein>
<evidence type="ECO:0000256" key="2">
    <source>
        <dbReference type="ARBA" id="ARBA00022695"/>
    </source>
</evidence>
<dbReference type="InterPro" id="IPR043502">
    <property type="entry name" value="DNA/RNA_pol_sf"/>
</dbReference>
<dbReference type="GO" id="GO:0016787">
    <property type="term" value="F:hydrolase activity"/>
    <property type="evidence" value="ECO:0007669"/>
    <property type="project" value="UniProtKB-KW"/>
</dbReference>
<dbReference type="GO" id="GO:0004519">
    <property type="term" value="F:endonuclease activity"/>
    <property type="evidence" value="ECO:0007669"/>
    <property type="project" value="UniProtKB-KW"/>
</dbReference>
<keyword evidence="3" id="KW-0540">Nuclease</keyword>
<organism evidence="9 10">
    <name type="scientific">Volvox africanus</name>
    <dbReference type="NCBI Taxonomy" id="51714"/>
    <lineage>
        <taxon>Eukaryota</taxon>
        <taxon>Viridiplantae</taxon>
        <taxon>Chlorophyta</taxon>
        <taxon>core chlorophytes</taxon>
        <taxon>Chlorophyceae</taxon>
        <taxon>CS clade</taxon>
        <taxon>Chlamydomonadales</taxon>
        <taxon>Volvocaceae</taxon>
        <taxon>Volvox</taxon>
    </lineage>
</organism>
<evidence type="ECO:0000313" key="10">
    <source>
        <dbReference type="Proteomes" id="UP000747399"/>
    </source>
</evidence>
<gene>
    <name evidence="9" type="ORF">Vafri_2906</name>
</gene>
<dbReference type="AlphaFoldDB" id="A0A8J4ET56"/>
<dbReference type="InterPro" id="IPR041373">
    <property type="entry name" value="RT_RNaseH"/>
</dbReference>
<accession>A0A8J4ET56</accession>
<evidence type="ECO:0000256" key="7">
    <source>
        <dbReference type="SAM" id="MobiDB-lite"/>
    </source>
</evidence>
<keyword evidence="5" id="KW-0378">Hydrolase</keyword>
<dbReference type="PANTHER" id="PTHR34072">
    <property type="entry name" value="ENZYMATIC POLYPROTEIN-RELATED"/>
    <property type="match status" value="1"/>
</dbReference>
<proteinExistence type="predicted"/>
<keyword evidence="2" id="KW-0548">Nucleotidyltransferase</keyword>
<dbReference type="PANTHER" id="PTHR34072:SF58">
    <property type="entry name" value="DNA (CYTOSINE-5-)-METHYLTRANSFERASE"/>
    <property type="match status" value="1"/>
</dbReference>
<evidence type="ECO:0000259" key="8">
    <source>
        <dbReference type="Pfam" id="PF17917"/>
    </source>
</evidence>
<evidence type="ECO:0000256" key="6">
    <source>
        <dbReference type="ARBA" id="ARBA00022918"/>
    </source>
</evidence>
<dbReference type="Pfam" id="PF17917">
    <property type="entry name" value="RT_RNaseH"/>
    <property type="match status" value="1"/>
</dbReference>
<dbReference type="EMBL" id="BNCO01000003">
    <property type="protein sequence ID" value="GIL45746.1"/>
    <property type="molecule type" value="Genomic_DNA"/>
</dbReference>
<reference evidence="9" key="1">
    <citation type="journal article" date="2021" name="Proc. Natl. Acad. Sci. U.S.A.">
        <title>Three genomes in the algal genus Volvox reveal the fate of a haploid sex-determining region after a transition to homothallism.</title>
        <authorList>
            <person name="Yamamoto K."/>
            <person name="Hamaji T."/>
            <person name="Kawai-Toyooka H."/>
            <person name="Matsuzaki R."/>
            <person name="Takahashi F."/>
            <person name="Nishimura Y."/>
            <person name="Kawachi M."/>
            <person name="Noguchi H."/>
            <person name="Minakuchi Y."/>
            <person name="Umen J.G."/>
            <person name="Toyoda A."/>
            <person name="Nozaki H."/>
        </authorList>
    </citation>
    <scope>NUCLEOTIDE SEQUENCE</scope>
    <source>
        <strain evidence="9">NIES-3780</strain>
    </source>
</reference>
<sequence>MRRVHPGQLLILHADFSAYGISGVLGQLNDNGQEYMVAAVSRSLNVHEHNYISYKGEMLAACWAMQTLRPYLHGVPFVLVTDHAPLLWLMEGNRVVSTGTYARWALIMSQFDFNVCHRTGALHQNTDALSHMPQPSSADGSGAHMDEDTDPHPPGPQLVQYPTTLVIGGACSFNSAPQVALIAAATCLQWLKLAQRADNSVLPTAEELLAGHNRDVTDAVDRCPTEAPTEAQQMQRTLLLHANRLVRDHRVAVNAIACEAPRPQQLRPRGVDCEPRTLSLDSSFASRHFIDKSLTEGLMIVEFSAQASGLEACL</sequence>
<feature type="region of interest" description="Disordered" evidence="7">
    <location>
        <begin position="127"/>
        <end position="157"/>
    </location>
</feature>
<dbReference type="SUPFAM" id="SSF56672">
    <property type="entry name" value="DNA/RNA polymerases"/>
    <property type="match status" value="1"/>
</dbReference>
<feature type="domain" description="Reverse transcriptase RNase H-like" evidence="8">
    <location>
        <begin position="8"/>
        <end position="111"/>
    </location>
</feature>
<keyword evidence="1" id="KW-0808">Transferase</keyword>
<keyword evidence="4" id="KW-0255">Endonuclease</keyword>
<feature type="compositionally biased region" description="Polar residues" evidence="7">
    <location>
        <begin position="127"/>
        <end position="139"/>
    </location>
</feature>
<dbReference type="Proteomes" id="UP000747399">
    <property type="component" value="Unassembled WGS sequence"/>
</dbReference>
<evidence type="ECO:0000256" key="4">
    <source>
        <dbReference type="ARBA" id="ARBA00022759"/>
    </source>
</evidence>
<dbReference type="GO" id="GO:0003964">
    <property type="term" value="F:RNA-directed DNA polymerase activity"/>
    <property type="evidence" value="ECO:0007669"/>
    <property type="project" value="UniProtKB-KW"/>
</dbReference>
<comment type="caution">
    <text evidence="9">The sequence shown here is derived from an EMBL/GenBank/DDBJ whole genome shotgun (WGS) entry which is preliminary data.</text>
</comment>
<evidence type="ECO:0000256" key="1">
    <source>
        <dbReference type="ARBA" id="ARBA00022679"/>
    </source>
</evidence>
<dbReference type="CDD" id="cd09274">
    <property type="entry name" value="RNase_HI_RT_Ty3"/>
    <property type="match status" value="1"/>
</dbReference>
<evidence type="ECO:0000313" key="9">
    <source>
        <dbReference type="EMBL" id="GIL45746.1"/>
    </source>
</evidence>
<keyword evidence="6" id="KW-0695">RNA-directed DNA polymerase</keyword>